<evidence type="ECO:0000313" key="2">
    <source>
        <dbReference type="Proteomes" id="UP000297245"/>
    </source>
</evidence>
<dbReference type="Proteomes" id="UP000297245">
    <property type="component" value="Unassembled WGS sequence"/>
</dbReference>
<feature type="non-terminal residue" evidence="1">
    <location>
        <position position="123"/>
    </location>
</feature>
<gene>
    <name evidence="1" type="ORF">K435DRAFT_597813</name>
</gene>
<protein>
    <submittedName>
        <fullName evidence="1">Uncharacterized protein</fullName>
    </submittedName>
</protein>
<sequence length="123" mass="14935">PPGLQLDWESVMECTFLADFDVLRDVRQDVRDKEWADPRKRAAMDRYFKICRAREELKRLNIEIRRVATYLRDEDIYLRRKEEKLASMDPDLARQIQVYWLCRGCFNAMHWKQLHEIAKLDGF</sequence>
<keyword evidence="2" id="KW-1185">Reference proteome</keyword>
<dbReference type="EMBL" id="ML179096">
    <property type="protein sequence ID" value="THV00969.1"/>
    <property type="molecule type" value="Genomic_DNA"/>
</dbReference>
<dbReference type="OrthoDB" id="2676448at2759"/>
<proteinExistence type="predicted"/>
<accession>A0A4S8MFM3</accession>
<feature type="non-terminal residue" evidence="1">
    <location>
        <position position="1"/>
    </location>
</feature>
<evidence type="ECO:0000313" key="1">
    <source>
        <dbReference type="EMBL" id="THV00969.1"/>
    </source>
</evidence>
<organism evidence="1 2">
    <name type="scientific">Dendrothele bispora (strain CBS 962.96)</name>
    <dbReference type="NCBI Taxonomy" id="1314807"/>
    <lineage>
        <taxon>Eukaryota</taxon>
        <taxon>Fungi</taxon>
        <taxon>Dikarya</taxon>
        <taxon>Basidiomycota</taxon>
        <taxon>Agaricomycotina</taxon>
        <taxon>Agaricomycetes</taxon>
        <taxon>Agaricomycetidae</taxon>
        <taxon>Agaricales</taxon>
        <taxon>Agaricales incertae sedis</taxon>
        <taxon>Dendrothele</taxon>
    </lineage>
</organism>
<name>A0A4S8MFM3_DENBC</name>
<reference evidence="1 2" key="1">
    <citation type="journal article" date="2019" name="Nat. Ecol. Evol.">
        <title>Megaphylogeny resolves global patterns of mushroom evolution.</title>
        <authorList>
            <person name="Varga T."/>
            <person name="Krizsan K."/>
            <person name="Foldi C."/>
            <person name="Dima B."/>
            <person name="Sanchez-Garcia M."/>
            <person name="Sanchez-Ramirez S."/>
            <person name="Szollosi G.J."/>
            <person name="Szarkandi J.G."/>
            <person name="Papp V."/>
            <person name="Albert L."/>
            <person name="Andreopoulos W."/>
            <person name="Angelini C."/>
            <person name="Antonin V."/>
            <person name="Barry K.W."/>
            <person name="Bougher N.L."/>
            <person name="Buchanan P."/>
            <person name="Buyck B."/>
            <person name="Bense V."/>
            <person name="Catcheside P."/>
            <person name="Chovatia M."/>
            <person name="Cooper J."/>
            <person name="Damon W."/>
            <person name="Desjardin D."/>
            <person name="Finy P."/>
            <person name="Geml J."/>
            <person name="Haridas S."/>
            <person name="Hughes K."/>
            <person name="Justo A."/>
            <person name="Karasinski D."/>
            <person name="Kautmanova I."/>
            <person name="Kiss B."/>
            <person name="Kocsube S."/>
            <person name="Kotiranta H."/>
            <person name="LaButti K.M."/>
            <person name="Lechner B.E."/>
            <person name="Liimatainen K."/>
            <person name="Lipzen A."/>
            <person name="Lukacs Z."/>
            <person name="Mihaltcheva S."/>
            <person name="Morgado L.N."/>
            <person name="Niskanen T."/>
            <person name="Noordeloos M.E."/>
            <person name="Ohm R.A."/>
            <person name="Ortiz-Santana B."/>
            <person name="Ovrebo C."/>
            <person name="Racz N."/>
            <person name="Riley R."/>
            <person name="Savchenko A."/>
            <person name="Shiryaev A."/>
            <person name="Soop K."/>
            <person name="Spirin V."/>
            <person name="Szebenyi C."/>
            <person name="Tomsovsky M."/>
            <person name="Tulloss R.E."/>
            <person name="Uehling J."/>
            <person name="Grigoriev I.V."/>
            <person name="Vagvolgyi C."/>
            <person name="Papp T."/>
            <person name="Martin F.M."/>
            <person name="Miettinen O."/>
            <person name="Hibbett D.S."/>
            <person name="Nagy L.G."/>
        </authorList>
    </citation>
    <scope>NUCLEOTIDE SEQUENCE [LARGE SCALE GENOMIC DNA]</scope>
    <source>
        <strain evidence="1 2">CBS 962.96</strain>
    </source>
</reference>
<dbReference type="AlphaFoldDB" id="A0A4S8MFM3"/>